<dbReference type="RefSeq" id="WP_143158208.1">
    <property type="nucleotide sequence ID" value="NZ_FQYR01000002.1"/>
</dbReference>
<name>A0A1M6DTQ9_9BACT</name>
<accession>A0A1M6DTQ9</accession>
<keyword evidence="2" id="KW-1185">Reference proteome</keyword>
<dbReference type="Proteomes" id="UP000184510">
    <property type="component" value="Unassembled WGS sequence"/>
</dbReference>
<dbReference type="EMBL" id="FQYR01000002">
    <property type="protein sequence ID" value="SHI76520.1"/>
    <property type="molecule type" value="Genomic_DNA"/>
</dbReference>
<organism evidence="1 2">
    <name type="scientific">Rubritalea squalenifaciens DSM 18772</name>
    <dbReference type="NCBI Taxonomy" id="1123071"/>
    <lineage>
        <taxon>Bacteria</taxon>
        <taxon>Pseudomonadati</taxon>
        <taxon>Verrucomicrobiota</taxon>
        <taxon>Verrucomicrobiia</taxon>
        <taxon>Verrucomicrobiales</taxon>
        <taxon>Rubritaleaceae</taxon>
        <taxon>Rubritalea</taxon>
    </lineage>
</organism>
<dbReference type="AlphaFoldDB" id="A0A1M6DTQ9"/>
<dbReference type="OrthoDB" id="194173at2"/>
<dbReference type="InParanoid" id="A0A1M6DTQ9"/>
<evidence type="ECO:0000313" key="1">
    <source>
        <dbReference type="EMBL" id="SHI76520.1"/>
    </source>
</evidence>
<reference evidence="1 2" key="1">
    <citation type="submission" date="2016-11" db="EMBL/GenBank/DDBJ databases">
        <authorList>
            <person name="Jaros S."/>
            <person name="Januszkiewicz K."/>
            <person name="Wedrychowicz H."/>
        </authorList>
    </citation>
    <scope>NUCLEOTIDE SEQUENCE [LARGE SCALE GENOMIC DNA]</scope>
    <source>
        <strain evidence="1 2">DSM 18772</strain>
    </source>
</reference>
<gene>
    <name evidence="1" type="ORF">SAMN02745181_0829</name>
</gene>
<evidence type="ECO:0000313" key="2">
    <source>
        <dbReference type="Proteomes" id="UP000184510"/>
    </source>
</evidence>
<dbReference type="STRING" id="1123071.SAMN02745181_0829"/>
<protein>
    <submittedName>
        <fullName evidence="1">Uncharacterized protein</fullName>
    </submittedName>
</protein>
<sequence length="92" mass="11545">MQRQKHEWKVETDEGTRLYRAVHHAKEWVFFTGMKGSRREKTELEKMEEVDEDVWVMLRNVLFRKYQRRRCSWKLIEQIDKRLGREPEDYEE</sequence>
<proteinExistence type="predicted"/>